<accession>A0AAD9QMP3</accession>
<evidence type="ECO:0000313" key="2">
    <source>
        <dbReference type="EMBL" id="KAK2563785.1"/>
    </source>
</evidence>
<organism evidence="2 3">
    <name type="scientific">Acropora cervicornis</name>
    <name type="common">Staghorn coral</name>
    <dbReference type="NCBI Taxonomy" id="6130"/>
    <lineage>
        <taxon>Eukaryota</taxon>
        <taxon>Metazoa</taxon>
        <taxon>Cnidaria</taxon>
        <taxon>Anthozoa</taxon>
        <taxon>Hexacorallia</taxon>
        <taxon>Scleractinia</taxon>
        <taxon>Astrocoeniina</taxon>
        <taxon>Acroporidae</taxon>
        <taxon>Acropora</taxon>
    </lineage>
</organism>
<keyword evidence="3" id="KW-1185">Reference proteome</keyword>
<dbReference type="PANTHER" id="PTHR10404:SF77">
    <property type="entry name" value="GLUTAMATE CARBOXYPEPTIDASE 2 HOMOLOG"/>
    <property type="match status" value="1"/>
</dbReference>
<dbReference type="AlphaFoldDB" id="A0AAD9QMP3"/>
<evidence type="ECO:0000313" key="3">
    <source>
        <dbReference type="Proteomes" id="UP001249851"/>
    </source>
</evidence>
<feature type="domain" description="Transferrin receptor-like dimerisation" evidence="1">
    <location>
        <begin position="117"/>
        <end position="230"/>
    </location>
</feature>
<reference evidence="2" key="1">
    <citation type="journal article" date="2023" name="G3 (Bethesda)">
        <title>Whole genome assembly and annotation of the endangered Caribbean coral Acropora cervicornis.</title>
        <authorList>
            <person name="Selwyn J.D."/>
            <person name="Vollmer S.V."/>
        </authorList>
    </citation>
    <scope>NUCLEOTIDE SEQUENCE</scope>
    <source>
        <strain evidence="2">K2</strain>
    </source>
</reference>
<reference evidence="2" key="2">
    <citation type="journal article" date="2023" name="Science">
        <title>Genomic signatures of disease resistance in endangered staghorn corals.</title>
        <authorList>
            <person name="Vollmer S.V."/>
            <person name="Selwyn J.D."/>
            <person name="Despard B.A."/>
            <person name="Roesel C.L."/>
        </authorList>
    </citation>
    <scope>NUCLEOTIDE SEQUENCE</scope>
    <source>
        <strain evidence="2">K2</strain>
    </source>
</reference>
<evidence type="ECO:0000259" key="1">
    <source>
        <dbReference type="Pfam" id="PF04253"/>
    </source>
</evidence>
<sequence length="236" mass="27583">MFRLQQPRAGSDYVNFIQRLGIPIVDIRYTYNSKTSSNPLYHTVHDNFWWMSNLIDPQFKFHQVTTRVWTELTMTFADAVILPLNVTHYGVNLREYTLRIKSSFTEDFANHNASNELNFLDQAVQKFQETAKKFDQYVEKANKEDEAIVRKINNRLLNVERSFINLEPILQDFPLQRHVVLTHSPSIRYNWYGGVVDAIFRARKGLLTSEDVKKQISIVSYGINSATHVLELEPIE</sequence>
<dbReference type="Proteomes" id="UP001249851">
    <property type="component" value="Unassembled WGS sequence"/>
</dbReference>
<proteinExistence type="predicted"/>
<dbReference type="SUPFAM" id="SSF47672">
    <property type="entry name" value="Transferrin receptor-like dimerisation domain"/>
    <property type="match status" value="1"/>
</dbReference>
<dbReference type="InterPro" id="IPR007365">
    <property type="entry name" value="TFR-like_dimer_dom"/>
</dbReference>
<protein>
    <submittedName>
        <fullName evidence="2">N-acetylated-alpha-linked acidic dipeptidase</fullName>
    </submittedName>
</protein>
<dbReference type="InterPro" id="IPR039373">
    <property type="entry name" value="Peptidase_M28B"/>
</dbReference>
<dbReference type="InterPro" id="IPR036757">
    <property type="entry name" value="TFR-like_dimer_dom_sf"/>
</dbReference>
<dbReference type="GO" id="GO:0004180">
    <property type="term" value="F:carboxypeptidase activity"/>
    <property type="evidence" value="ECO:0007669"/>
    <property type="project" value="TreeGrafter"/>
</dbReference>
<dbReference type="Pfam" id="PF04253">
    <property type="entry name" value="TFR_dimer"/>
    <property type="match status" value="1"/>
</dbReference>
<dbReference type="SUPFAM" id="SSF53187">
    <property type="entry name" value="Zn-dependent exopeptidases"/>
    <property type="match status" value="1"/>
</dbReference>
<gene>
    <name evidence="2" type="ORF">P5673_012788</name>
</gene>
<dbReference type="Gene3D" id="1.20.930.40">
    <property type="entry name" value="Transferrin receptor-like, dimerisation domain"/>
    <property type="match status" value="1"/>
</dbReference>
<dbReference type="PANTHER" id="PTHR10404">
    <property type="entry name" value="N-ACETYLATED-ALPHA-LINKED ACIDIC DIPEPTIDASE"/>
    <property type="match status" value="1"/>
</dbReference>
<comment type="caution">
    <text evidence="2">The sequence shown here is derived from an EMBL/GenBank/DDBJ whole genome shotgun (WGS) entry which is preliminary data.</text>
</comment>
<name>A0AAD9QMP3_ACRCE</name>
<dbReference type="EMBL" id="JARQWQ010000024">
    <property type="protein sequence ID" value="KAK2563785.1"/>
    <property type="molecule type" value="Genomic_DNA"/>
</dbReference>
<dbReference type="Gene3D" id="3.40.630.10">
    <property type="entry name" value="Zn peptidases"/>
    <property type="match status" value="1"/>
</dbReference>